<dbReference type="InterPro" id="IPR039537">
    <property type="entry name" value="Retrotran_Ty1/copia-like"/>
</dbReference>
<gene>
    <name evidence="21" type="ORF">PSHT_03692</name>
    <name evidence="20" type="ORF">PSHT_10462</name>
</gene>
<dbReference type="GO" id="GO:0005524">
    <property type="term" value="F:ATP binding"/>
    <property type="evidence" value="ECO:0007669"/>
    <property type="project" value="UniProtKB-KW"/>
</dbReference>
<dbReference type="VEuPathDB" id="FungiDB:PSHT_10462"/>
<dbReference type="VEuPathDB" id="FungiDB:PSTT_07776"/>
<reference evidence="22" key="2">
    <citation type="journal article" date="2018" name="BMC Genomics">
        <title>Genomic insights into host adaptation between the wheat stripe rust pathogen (Puccinia striiformis f. sp. tritici) and the barley stripe rust pathogen (Puccinia striiformis f. sp. hordei).</title>
        <authorList>
            <person name="Xia C."/>
            <person name="Wang M."/>
            <person name="Yin C."/>
            <person name="Cornejo O.E."/>
            <person name="Hulbert S.H."/>
            <person name="Chen X."/>
        </authorList>
    </citation>
    <scope>NUCLEOTIDE SEQUENCE [LARGE SCALE GENOMIC DNA]</scope>
    <source>
        <strain evidence="22">93TX-2</strain>
    </source>
</reference>
<name>A0A2S4WF19_9BASI</name>
<dbReference type="PANTHER" id="PTHR42648:SF11">
    <property type="entry name" value="TRANSPOSON TY4-P GAG-POL POLYPROTEIN"/>
    <property type="match status" value="1"/>
</dbReference>
<evidence type="ECO:0000256" key="13">
    <source>
        <dbReference type="ARBA" id="ARBA00022918"/>
    </source>
</evidence>
<dbReference type="Pfam" id="PF13976">
    <property type="entry name" value="gag_pre-integrs"/>
    <property type="match status" value="1"/>
</dbReference>
<evidence type="ECO:0000313" key="21">
    <source>
        <dbReference type="EMBL" id="POW20339.1"/>
    </source>
</evidence>
<dbReference type="GO" id="GO:0003676">
    <property type="term" value="F:nucleic acid binding"/>
    <property type="evidence" value="ECO:0007669"/>
    <property type="project" value="InterPro"/>
</dbReference>
<keyword evidence="8" id="KW-0255">Endonuclease</keyword>
<evidence type="ECO:0000256" key="7">
    <source>
        <dbReference type="ARBA" id="ARBA00022741"/>
    </source>
</evidence>
<dbReference type="InterPro" id="IPR036397">
    <property type="entry name" value="RNaseH_sf"/>
</dbReference>
<keyword evidence="3" id="KW-0645">Protease</keyword>
<keyword evidence="9" id="KW-0378">Hydrolase</keyword>
<evidence type="ECO:0000256" key="8">
    <source>
        <dbReference type="ARBA" id="ARBA00022759"/>
    </source>
</evidence>
<dbReference type="GO" id="GO:0006508">
    <property type="term" value="P:proteolysis"/>
    <property type="evidence" value="ECO:0007669"/>
    <property type="project" value="UniProtKB-KW"/>
</dbReference>
<accession>A0A2S4WF19</accession>
<evidence type="ECO:0000256" key="2">
    <source>
        <dbReference type="ARBA" id="ARBA00022612"/>
    </source>
</evidence>
<proteinExistence type="predicted"/>
<evidence type="ECO:0000313" key="20">
    <source>
        <dbReference type="EMBL" id="POW06235.1"/>
    </source>
</evidence>
<dbReference type="GO" id="GO:0046872">
    <property type="term" value="F:metal ion binding"/>
    <property type="evidence" value="ECO:0007669"/>
    <property type="project" value="UniProtKB-KW"/>
</dbReference>
<dbReference type="EMBL" id="PKSM01000161">
    <property type="protein sequence ID" value="POW06235.1"/>
    <property type="molecule type" value="Genomic_DNA"/>
</dbReference>
<evidence type="ECO:0000256" key="6">
    <source>
        <dbReference type="ARBA" id="ARBA00022723"/>
    </source>
</evidence>
<feature type="compositionally biased region" description="Polar residues" evidence="17">
    <location>
        <begin position="225"/>
        <end position="244"/>
    </location>
</feature>
<evidence type="ECO:0000313" key="22">
    <source>
        <dbReference type="Proteomes" id="UP000238274"/>
    </source>
</evidence>
<feature type="domain" description="Retrovirus-related Pol polyprotein from transposon TNT 1-94-like beta-barrel" evidence="19">
    <location>
        <begin position="347"/>
        <end position="425"/>
    </location>
</feature>
<evidence type="ECO:0000259" key="18">
    <source>
        <dbReference type="Pfam" id="PF13976"/>
    </source>
</evidence>
<evidence type="ECO:0000256" key="17">
    <source>
        <dbReference type="SAM" id="MobiDB-lite"/>
    </source>
</evidence>
<dbReference type="GO" id="GO:0003964">
    <property type="term" value="F:RNA-directed DNA polymerase activity"/>
    <property type="evidence" value="ECO:0007669"/>
    <property type="project" value="UniProtKB-KW"/>
</dbReference>
<feature type="domain" description="GAG-pre-integrase" evidence="18">
    <location>
        <begin position="475"/>
        <end position="521"/>
    </location>
</feature>
<evidence type="ECO:0000256" key="16">
    <source>
        <dbReference type="ARBA" id="ARBA00023172"/>
    </source>
</evidence>
<keyword evidence="15" id="KW-0917">Virion maturation</keyword>
<feature type="compositionally biased region" description="Basic and acidic residues" evidence="17">
    <location>
        <begin position="267"/>
        <end position="278"/>
    </location>
</feature>
<dbReference type="InterPro" id="IPR025724">
    <property type="entry name" value="GAG-pre-integrase_dom"/>
</dbReference>
<evidence type="ECO:0000256" key="10">
    <source>
        <dbReference type="ARBA" id="ARBA00022840"/>
    </source>
</evidence>
<feature type="region of interest" description="Disordered" evidence="17">
    <location>
        <begin position="292"/>
        <end position="319"/>
    </location>
</feature>
<dbReference type="Pfam" id="PF22936">
    <property type="entry name" value="Pol_BBD"/>
    <property type="match status" value="1"/>
</dbReference>
<evidence type="ECO:0000256" key="3">
    <source>
        <dbReference type="ARBA" id="ARBA00022670"/>
    </source>
</evidence>
<keyword evidence="4" id="KW-0548">Nucleotidyltransferase</keyword>
<keyword evidence="12" id="KW-0229">DNA integration</keyword>
<dbReference type="Gene3D" id="3.30.420.10">
    <property type="entry name" value="Ribonuclease H-like superfamily/Ribonuclease H"/>
    <property type="match status" value="1"/>
</dbReference>
<evidence type="ECO:0000256" key="14">
    <source>
        <dbReference type="ARBA" id="ARBA00022932"/>
    </source>
</evidence>
<dbReference type="InterPro" id="IPR054722">
    <property type="entry name" value="PolX-like_BBD"/>
</dbReference>
<dbReference type="Proteomes" id="UP000238274">
    <property type="component" value="Unassembled WGS sequence"/>
</dbReference>
<reference evidence="21 22" key="1">
    <citation type="submission" date="2017-12" db="EMBL/GenBank/DDBJ databases">
        <title>Gene loss provides genomic basis for host adaptation in cereal stripe rust fungi.</title>
        <authorList>
            <person name="Xia C."/>
        </authorList>
    </citation>
    <scope>NUCLEOTIDE SEQUENCE [LARGE SCALE GENOMIC DNA]</scope>
    <source>
        <strain evidence="21 22">93TX-2</strain>
    </source>
</reference>
<evidence type="ECO:0000259" key="19">
    <source>
        <dbReference type="Pfam" id="PF22936"/>
    </source>
</evidence>
<evidence type="ECO:0000256" key="11">
    <source>
        <dbReference type="ARBA" id="ARBA00022842"/>
    </source>
</evidence>
<dbReference type="GO" id="GO:0004519">
    <property type="term" value="F:endonuclease activity"/>
    <property type="evidence" value="ECO:0007669"/>
    <property type="project" value="UniProtKB-KW"/>
</dbReference>
<keyword evidence="16" id="KW-0233">DNA recombination</keyword>
<keyword evidence="22" id="KW-1185">Reference proteome</keyword>
<evidence type="ECO:0000256" key="1">
    <source>
        <dbReference type="ARBA" id="ARBA00002180"/>
    </source>
</evidence>
<reference evidence="22" key="3">
    <citation type="journal article" date="2018" name="Mol. Plant Microbe Interact.">
        <title>Genome sequence resources for the wheat stripe rust pathogen (Puccinia striiformis f. sp. tritici) and the barley stripe rust pathogen (Puccinia striiformis f. sp. hordei).</title>
        <authorList>
            <person name="Xia C."/>
            <person name="Wang M."/>
            <person name="Yin C."/>
            <person name="Cornejo O.E."/>
            <person name="Hulbert S.H."/>
            <person name="Chen X."/>
        </authorList>
    </citation>
    <scope>NUCLEOTIDE SEQUENCE [LARGE SCALE GENOMIC DNA]</scope>
    <source>
        <strain evidence="22">93TX-2</strain>
    </source>
</reference>
<dbReference type="GO" id="GO:0003887">
    <property type="term" value="F:DNA-directed DNA polymerase activity"/>
    <property type="evidence" value="ECO:0007669"/>
    <property type="project" value="UniProtKB-KW"/>
</dbReference>
<evidence type="ECO:0000256" key="5">
    <source>
        <dbReference type="ARBA" id="ARBA00022722"/>
    </source>
</evidence>
<keyword evidence="13" id="KW-0695">RNA-directed DNA polymerase</keyword>
<dbReference type="EMBL" id="PKSM01000035">
    <property type="protein sequence ID" value="POW20339.1"/>
    <property type="molecule type" value="Genomic_DNA"/>
</dbReference>
<dbReference type="VEuPathDB" id="FungiDB:PSHT_03692"/>
<dbReference type="AlphaFoldDB" id="A0A2S4WF19"/>
<evidence type="ECO:0000256" key="12">
    <source>
        <dbReference type="ARBA" id="ARBA00022908"/>
    </source>
</evidence>
<organism evidence="21 22">
    <name type="scientific">Puccinia striiformis</name>
    <dbReference type="NCBI Taxonomy" id="27350"/>
    <lineage>
        <taxon>Eukaryota</taxon>
        <taxon>Fungi</taxon>
        <taxon>Dikarya</taxon>
        <taxon>Basidiomycota</taxon>
        <taxon>Pucciniomycotina</taxon>
        <taxon>Pucciniomycetes</taxon>
        <taxon>Pucciniales</taxon>
        <taxon>Pucciniaceae</taxon>
        <taxon>Puccinia</taxon>
    </lineage>
</organism>
<dbReference type="GO" id="GO:0006310">
    <property type="term" value="P:DNA recombination"/>
    <property type="evidence" value="ECO:0007669"/>
    <property type="project" value="UniProtKB-KW"/>
</dbReference>
<keyword evidence="5" id="KW-0540">Nuclease</keyword>
<comment type="function">
    <text evidence="1">The aspartyl protease (PR) mediates the proteolytic cleavages of the Gag and Gag-Pol polyproteins after assembly of the VLP.</text>
</comment>
<evidence type="ECO:0000256" key="9">
    <source>
        <dbReference type="ARBA" id="ARBA00022801"/>
    </source>
</evidence>
<comment type="caution">
    <text evidence="21">The sequence shown here is derived from an EMBL/GenBank/DDBJ whole genome shotgun (WGS) entry which is preliminary data.</text>
</comment>
<dbReference type="PANTHER" id="PTHR42648">
    <property type="entry name" value="TRANSPOSASE, PUTATIVE-RELATED"/>
    <property type="match status" value="1"/>
</dbReference>
<dbReference type="GO" id="GO:0015074">
    <property type="term" value="P:DNA integration"/>
    <property type="evidence" value="ECO:0007669"/>
    <property type="project" value="UniProtKB-KW"/>
</dbReference>
<evidence type="ECO:0000256" key="4">
    <source>
        <dbReference type="ARBA" id="ARBA00022695"/>
    </source>
</evidence>
<keyword evidence="2" id="KW-1188">Viral release from host cell</keyword>
<keyword evidence="7" id="KW-0547">Nucleotide-binding</keyword>
<protein>
    <submittedName>
        <fullName evidence="21">Uncharacterized protein</fullName>
    </submittedName>
</protein>
<evidence type="ECO:0000256" key="15">
    <source>
        <dbReference type="ARBA" id="ARBA00023113"/>
    </source>
</evidence>
<keyword evidence="14" id="KW-0239">DNA-directed DNA polymerase</keyword>
<keyword evidence="14" id="KW-0808">Transferase</keyword>
<keyword evidence="10" id="KW-0067">ATP-binding</keyword>
<keyword evidence="11" id="KW-0460">Magnesium</keyword>
<sequence>MAPSQPPLPPGDPPIPANPVRSRIREIDAFEYKAAIETRGLETVPKLTSKNYRDWQSQMAYFLKSRKIFDVCTIEQEDPPIAIVDTMNQVAMQHLCSSVDDTIYNSIFADPTDLTPYKVWSLLKEKYGGRNIYNMRDVYEQWDMCYLNSTLSDYVDRVEKVLGEFKSIGIDITHSFVACGIISRVTRARRALMDSLVVDEELVTDPYRLLNKLRQLAKHDAATARSMNFKSPSSSTALASNTSYKQKRPNKRSAPSTSRPEYNCNGGKHDPRAPHTPKECWTLHPEQREEYLAKKKAQQAAAHAASTQETSSDKSLPKSDTEHAAPSFYCCTTALSSVAVNADCTTVLDSGASTHMFNSLKYFTSTHPVHIYIITGDGKTREELIATKKGTVSFKINNDKIITLNDALYVPNLSKNLISFSQLVTDEILIRRNGLSYEVIINNNEKLFSLDTLNQLFEIAGDITPTHPEIFNLLTTSSTATDFDKWHNRLGHASTDRLKIVVPSDEKLTKIKACDTCMKGKLTPSLQVVHGDLVGPISPSSSGGARYFLTLVDQHTGYIDITILKEKSDTTSAIGNSKLSSKIKPETK</sequence>
<feature type="region of interest" description="Disordered" evidence="17">
    <location>
        <begin position="224"/>
        <end position="279"/>
    </location>
</feature>
<dbReference type="GO" id="GO:0008233">
    <property type="term" value="F:peptidase activity"/>
    <property type="evidence" value="ECO:0007669"/>
    <property type="project" value="UniProtKB-KW"/>
</dbReference>
<dbReference type="OrthoDB" id="7691805at2759"/>
<keyword evidence="6" id="KW-0479">Metal-binding</keyword>